<comment type="similarity">
    <text evidence="2">Belongs to the histidine acid phosphatase family.</text>
</comment>
<accession>A0A914IBT4</accession>
<dbReference type="Pfam" id="PF00328">
    <property type="entry name" value="His_Phos_2"/>
    <property type="match status" value="1"/>
</dbReference>
<keyword evidence="3" id="KW-0812">Transmembrane</keyword>
<dbReference type="Proteomes" id="UP000887572">
    <property type="component" value="Unplaced"/>
</dbReference>
<evidence type="ECO:0000256" key="3">
    <source>
        <dbReference type="SAM" id="Phobius"/>
    </source>
</evidence>
<dbReference type="WBParaSite" id="Gr19_v10_g843.t1">
    <property type="protein sequence ID" value="Gr19_v10_g843.t1"/>
    <property type="gene ID" value="Gr19_v10_g843"/>
</dbReference>
<proteinExistence type="inferred from homology"/>
<keyword evidence="3" id="KW-1133">Transmembrane helix</keyword>
<organism evidence="4 5">
    <name type="scientific">Globodera rostochiensis</name>
    <name type="common">Golden nematode worm</name>
    <name type="synonym">Heterodera rostochiensis</name>
    <dbReference type="NCBI Taxonomy" id="31243"/>
    <lineage>
        <taxon>Eukaryota</taxon>
        <taxon>Metazoa</taxon>
        <taxon>Ecdysozoa</taxon>
        <taxon>Nematoda</taxon>
        <taxon>Chromadorea</taxon>
        <taxon>Rhabditida</taxon>
        <taxon>Tylenchina</taxon>
        <taxon>Tylenchomorpha</taxon>
        <taxon>Tylenchoidea</taxon>
        <taxon>Heteroderidae</taxon>
        <taxon>Heteroderinae</taxon>
        <taxon>Globodera</taxon>
    </lineage>
</organism>
<reference evidence="5" key="1">
    <citation type="submission" date="2022-11" db="UniProtKB">
        <authorList>
            <consortium name="WormBaseParasite"/>
        </authorList>
    </citation>
    <scope>IDENTIFICATION</scope>
</reference>
<dbReference type="InterPro" id="IPR000560">
    <property type="entry name" value="His_Pase_clade-2"/>
</dbReference>
<dbReference type="Gene3D" id="3.40.50.1240">
    <property type="entry name" value="Phosphoglycerate mutase-like"/>
    <property type="match status" value="1"/>
</dbReference>
<dbReference type="PANTHER" id="PTHR11567:SF210">
    <property type="entry name" value="ACID PHOSPHATASE 5-RELATED"/>
    <property type="match status" value="1"/>
</dbReference>
<keyword evidence="4" id="KW-1185">Reference proteome</keyword>
<dbReference type="PANTHER" id="PTHR11567">
    <property type="entry name" value="ACID PHOSPHATASE-RELATED"/>
    <property type="match status" value="1"/>
</dbReference>
<dbReference type="AlphaFoldDB" id="A0A914IBT4"/>
<dbReference type="PROSITE" id="PS00616">
    <property type="entry name" value="HIS_ACID_PHOSPHAT_1"/>
    <property type="match status" value="1"/>
</dbReference>
<comment type="catalytic activity">
    <reaction evidence="1">
        <text>a phosphate monoester + H2O = an alcohol + phosphate</text>
        <dbReference type="Rhea" id="RHEA:15017"/>
        <dbReference type="ChEBI" id="CHEBI:15377"/>
        <dbReference type="ChEBI" id="CHEBI:30879"/>
        <dbReference type="ChEBI" id="CHEBI:43474"/>
        <dbReference type="ChEBI" id="CHEBI:67140"/>
        <dbReference type="EC" id="3.1.3.2"/>
    </reaction>
</comment>
<dbReference type="SUPFAM" id="SSF53254">
    <property type="entry name" value="Phosphoglycerate mutase-like"/>
    <property type="match status" value="1"/>
</dbReference>
<feature type="transmembrane region" description="Helical" evidence="3">
    <location>
        <begin position="444"/>
        <end position="465"/>
    </location>
</feature>
<dbReference type="InterPro" id="IPR050645">
    <property type="entry name" value="Histidine_acid_phosphatase"/>
</dbReference>
<evidence type="ECO:0000256" key="2">
    <source>
        <dbReference type="ARBA" id="ARBA00005375"/>
    </source>
</evidence>
<dbReference type="CDD" id="cd07061">
    <property type="entry name" value="HP_HAP_like"/>
    <property type="match status" value="1"/>
</dbReference>
<evidence type="ECO:0000256" key="1">
    <source>
        <dbReference type="ARBA" id="ARBA00000032"/>
    </source>
</evidence>
<protein>
    <submittedName>
        <fullName evidence="5">Acid phosphatase</fullName>
    </submittedName>
</protein>
<keyword evidence="3" id="KW-0472">Membrane</keyword>
<evidence type="ECO:0000313" key="5">
    <source>
        <dbReference type="WBParaSite" id="Gr19_v10_g843.t1"/>
    </source>
</evidence>
<evidence type="ECO:0000313" key="4">
    <source>
        <dbReference type="Proteomes" id="UP000887572"/>
    </source>
</evidence>
<dbReference type="InterPro" id="IPR033379">
    <property type="entry name" value="Acid_Pase_AS"/>
</dbReference>
<sequence length="548" mass="62905">MYNHADLENRAAHISLTIFSLLRLSVWGDILPMDFRRVGRRQNARRTKAINQAKWWRRGAGGIFINQKTELETLKFVHVLWRHGVRTPAIEMAKEPREWKQGLGELTTKGMGQLFRLGQWIRRRYDGGFLSPEYNNYELYVRSSDFNRTLMSAQALLAGLYPPRTNKTFTPDLNWQPFPVHTEPREIDRVIFDGTNCDAMVAEEQSVFNSAEVKAIERSNIEFLSFLAAQSGFERMPLPLREMRYVFDPITCIHLNGEGKELPKWANASVIDRIWQLNDISSAYLYNTTKMARFRAGVLFTEILERMKSIQNGFGAKYDSRQRMHAYSAHDTTLAGVLAAFGIRPSPFPRFATALFIELHRMPSAHPPGHSVRLFYRNETDSGTLWEWPIPDCPSPCTLDQLEHARASILTTAEEQNKECGGVRSTKFVWTADDQLASRHREHIYIALVCALSLLCSALFLYIVCRSLMSSHRRKKRDWKWRKMKCAPGSIASTATTMLLLDELGQSTGNDDSDDDEFGDGRGRKQREAEAIMKMTDYNRSLTKKIAF</sequence>
<name>A0A914IBT4_GLORO</name>
<dbReference type="GO" id="GO:0003993">
    <property type="term" value="F:acid phosphatase activity"/>
    <property type="evidence" value="ECO:0007669"/>
    <property type="project" value="UniProtKB-EC"/>
</dbReference>
<dbReference type="PROSITE" id="PS00778">
    <property type="entry name" value="HIS_ACID_PHOSPHAT_2"/>
    <property type="match status" value="1"/>
</dbReference>
<dbReference type="InterPro" id="IPR029033">
    <property type="entry name" value="His_PPase_superfam"/>
</dbReference>